<protein>
    <submittedName>
        <fullName evidence="2">LarC family nickel insertion protein</fullName>
    </submittedName>
</protein>
<gene>
    <name evidence="2" type="ORF">ACGRH2_21330</name>
</gene>
<dbReference type="PANTHER" id="PTHR36566:SF1">
    <property type="entry name" value="PYRIDINIUM-3,5-BISTHIOCARBOXYLIC ACID MONONUCLEOTIDE NICKEL INSERTION PROTEIN"/>
    <property type="match status" value="1"/>
</dbReference>
<organism evidence="2 3">
    <name type="scientific">Vibrio barjaei</name>
    <dbReference type="NCBI Taxonomy" id="1676683"/>
    <lineage>
        <taxon>Bacteria</taxon>
        <taxon>Pseudomonadati</taxon>
        <taxon>Pseudomonadota</taxon>
        <taxon>Gammaproteobacteria</taxon>
        <taxon>Vibrionales</taxon>
        <taxon>Vibrionaceae</taxon>
        <taxon>Vibrio</taxon>
    </lineage>
</organism>
<dbReference type="InterPro" id="IPR002822">
    <property type="entry name" value="Ni_insertion"/>
</dbReference>
<keyword evidence="3" id="KW-1185">Reference proteome</keyword>
<dbReference type="Pfam" id="PF01969">
    <property type="entry name" value="Ni_insertion"/>
    <property type="match status" value="1"/>
</dbReference>
<comment type="caution">
    <text evidence="2">The sequence shown here is derived from an EMBL/GenBank/DDBJ whole genome shotgun (WGS) entry which is preliminary data.</text>
</comment>
<name>A0ABW7INV9_9VIBR</name>
<dbReference type="EMBL" id="JBIHSF010000011">
    <property type="protein sequence ID" value="MFH0262938.1"/>
    <property type="molecule type" value="Genomic_DNA"/>
</dbReference>
<evidence type="ECO:0000256" key="1">
    <source>
        <dbReference type="ARBA" id="ARBA00022596"/>
    </source>
</evidence>
<dbReference type="Proteomes" id="UP001607125">
    <property type="component" value="Unassembled WGS sequence"/>
</dbReference>
<keyword evidence="1" id="KW-0533">Nickel</keyword>
<dbReference type="RefSeq" id="WP_394629947.1">
    <property type="nucleotide sequence ID" value="NZ_JBIHSF010000011.1"/>
</dbReference>
<evidence type="ECO:0000313" key="3">
    <source>
        <dbReference type="Proteomes" id="UP001607125"/>
    </source>
</evidence>
<dbReference type="PANTHER" id="PTHR36566">
    <property type="entry name" value="NICKEL INSERTION PROTEIN-RELATED"/>
    <property type="match status" value="1"/>
</dbReference>
<evidence type="ECO:0000313" key="2">
    <source>
        <dbReference type="EMBL" id="MFH0262938.1"/>
    </source>
</evidence>
<reference evidence="2 3" key="1">
    <citation type="submission" date="2024-10" db="EMBL/GenBank/DDBJ databases">
        <authorList>
            <person name="Yibar A."/>
            <person name="Saticioglu I.B."/>
            <person name="Duman M."/>
            <person name="Ajmi N."/>
            <person name="Gurler F."/>
            <person name="Ay H."/>
            <person name="Onuk E."/>
            <person name="Guler S."/>
            <person name="Romalde J.L."/>
        </authorList>
    </citation>
    <scope>NUCLEOTIDE SEQUENCE [LARGE SCALE GENOMIC DNA]</scope>
    <source>
        <strain evidence="2 3">1-TCBS-B</strain>
    </source>
</reference>
<accession>A0ABW7INV9</accession>
<sequence length="407" mass="45453">MHIHLDLVGGIAGDMFTASMLDALPDLELPLLAALEVVKETAQVNYWTESAIDKGLTGKRFYVESQHGETDDHHHHHHHHEHRSWKHIRQLISELPLGEPIKENALGIFGLLAEAEAKIHGKSVEDVHFHEVGAWDCIIDILSASWLIEHSKATSWSCSDIPWGGGTVTCAHGDIPVPAPATLSLLKGFQMIDDGIKGERVTPTGAAILAWLNPSHNVAKGQVFDIGYGFGKRKLDGRANLLRTTLLATKEGCHNNHEEICVIQFDIDDMTGELLAIAREKIRAQHGVLEVTETVAHGKKNRHINTITVLTQLTVQNPMIEFIFNHTSTLGVRYWTCQRKILPRHHHQVTIDGSQYDVKTAERPDGTLTSKIESSQLEQPRMTLSRQIEIKSLTEKLATHEFNKQQD</sequence>
<proteinExistence type="predicted"/>
<dbReference type="Gene3D" id="3.30.70.1380">
    <property type="entry name" value="Transcriptional regulatory protein pf0864 domain like"/>
    <property type="match status" value="1"/>
</dbReference>